<sequence length="784" mass="91476">MSAPDDLSVLIQSLQKCSNTSECINFDLVSSIQEFLNCLDKNVFEDIERGNNEEEKEKEVINSFTSAAIFVENCVKIFGLKIEHLHNLAHNTLCNIHRENKNHNHSGNRSSNHSGNHNGSHSGNHSGSHSGSHSGNRKHLMFPDEEEYLFVCDIKTLKYSTNENDNTEDDLLVKTIPLPTFLFTENIKKKENPEDEKDRICNNIEGITQDQIIGEKKKKKKISPHGVEITDDVDVITYGENVTDEVGTTNGVDTMLNVGVPNGMITTDEDRSLSRGDEFQIMDANSIISLNFDKMFLENDGMLLQDINDYNVFINDQSDFTIKNKNSTILFEKYDFFSREATYVSSDSLCEYIGEKNSIEDTYKIYHFNDIICGKICSDTLLFKTYFSDYDFALGILKNKKYILKKFKEQKKYFFMLDENTHMNNEKILTWSEKNDIKRKLPNYYILNCHNIKNSQDFFRYMQPSKILDIIKRNDKNKNTFNEHDKRVDETIGRNEGDENYGVTSSGEKNFFNFSPDQRLFHQIKIPDLYVQKLGLNFSYYHLEPLLYNLIKDLKKKKNVEKFFSIDLYDEKANYDFDILKDEEYQEEKNDESAPIEETLTFDNFLDAKSINGDIQDLPLEVLNKKDSVDAFFLSFDEDAHDRLNKWNLFLEEKLELLRKQPRYDVDHYKKSIINYTINSGDRISFTNLIRNKEQYQICRNFLTTLMLINTDILSISEINSHDTSNDVSNYQINIKRENVEEYLNTSNRFKNTKFVIKDKKRKNEAKQASTAPQRKMQKMASKK</sequence>
<dbReference type="InterPro" id="IPR031737">
    <property type="entry name" value="CNDH2_C"/>
</dbReference>
<dbReference type="GO" id="GO:0003682">
    <property type="term" value="F:chromatin binding"/>
    <property type="evidence" value="ECO:0007669"/>
    <property type="project" value="TreeGrafter"/>
</dbReference>
<protein>
    <recommendedName>
        <fullName evidence="2">Condensin-2 complex subunit H2 C-terminal domain-containing protein</fullName>
    </recommendedName>
</protein>
<dbReference type="EMBL" id="FLRD01000027">
    <property type="protein sequence ID" value="SBT31886.1"/>
    <property type="molecule type" value="Genomic_DNA"/>
</dbReference>
<evidence type="ECO:0000256" key="1">
    <source>
        <dbReference type="SAM" id="MobiDB-lite"/>
    </source>
</evidence>
<evidence type="ECO:0000313" key="4">
    <source>
        <dbReference type="Proteomes" id="UP000078555"/>
    </source>
</evidence>
<dbReference type="AlphaFoldDB" id="A0A1A8YK31"/>
<gene>
    <name evidence="3" type="ORF">POVWA1_009370</name>
</gene>
<dbReference type="Proteomes" id="UP000078555">
    <property type="component" value="Unassembled WGS sequence"/>
</dbReference>
<accession>A0A1A8YK31</accession>
<evidence type="ECO:0000259" key="2">
    <source>
        <dbReference type="Pfam" id="PF16858"/>
    </source>
</evidence>
<feature type="domain" description="Condensin-2 complex subunit H2 C-terminal" evidence="2">
    <location>
        <begin position="640"/>
        <end position="725"/>
    </location>
</feature>
<proteinExistence type="predicted"/>
<dbReference type="GO" id="GO:0000796">
    <property type="term" value="C:condensin complex"/>
    <property type="evidence" value="ECO:0007669"/>
    <property type="project" value="TreeGrafter"/>
</dbReference>
<dbReference type="InterPro" id="IPR031739">
    <property type="entry name" value="Ncaph2"/>
</dbReference>
<dbReference type="PANTHER" id="PTHR14324">
    <property type="entry name" value="CONDENSIN-2 COMPLEX SUBUNIT H2"/>
    <property type="match status" value="1"/>
</dbReference>
<feature type="region of interest" description="Disordered" evidence="1">
    <location>
        <begin position="99"/>
        <end position="139"/>
    </location>
</feature>
<reference evidence="4" key="1">
    <citation type="submission" date="2016-05" db="EMBL/GenBank/DDBJ databases">
        <authorList>
            <person name="Naeem Raeece"/>
        </authorList>
    </citation>
    <scope>NUCLEOTIDE SEQUENCE [LARGE SCALE GENOMIC DNA]</scope>
</reference>
<feature type="region of interest" description="Disordered" evidence="1">
    <location>
        <begin position="761"/>
        <end position="784"/>
    </location>
</feature>
<dbReference type="GO" id="GO:0051306">
    <property type="term" value="P:mitotic sister chromatid separation"/>
    <property type="evidence" value="ECO:0007669"/>
    <property type="project" value="TreeGrafter"/>
</dbReference>
<name>A0A1A8YK31_PLAOA</name>
<keyword evidence="4" id="KW-1185">Reference proteome</keyword>
<dbReference type="GO" id="GO:0010032">
    <property type="term" value="P:meiotic chromosome condensation"/>
    <property type="evidence" value="ECO:0007669"/>
    <property type="project" value="TreeGrafter"/>
</dbReference>
<evidence type="ECO:0000313" key="3">
    <source>
        <dbReference type="EMBL" id="SBT31886.1"/>
    </source>
</evidence>
<feature type="compositionally biased region" description="Low complexity" evidence="1">
    <location>
        <begin position="105"/>
        <end position="134"/>
    </location>
</feature>
<dbReference type="Pfam" id="PF16858">
    <property type="entry name" value="CNDH2_C"/>
    <property type="match status" value="1"/>
</dbReference>
<organism evidence="3 4">
    <name type="scientific">Plasmodium ovale wallikeri</name>
    <dbReference type="NCBI Taxonomy" id="864142"/>
    <lineage>
        <taxon>Eukaryota</taxon>
        <taxon>Sar</taxon>
        <taxon>Alveolata</taxon>
        <taxon>Apicomplexa</taxon>
        <taxon>Aconoidasida</taxon>
        <taxon>Haemosporida</taxon>
        <taxon>Plasmodiidae</taxon>
        <taxon>Plasmodium</taxon>
        <taxon>Plasmodium (Plasmodium)</taxon>
    </lineage>
</organism>
<dbReference type="GO" id="GO:0005634">
    <property type="term" value="C:nucleus"/>
    <property type="evidence" value="ECO:0007669"/>
    <property type="project" value="TreeGrafter"/>
</dbReference>
<dbReference type="PANTHER" id="PTHR14324:SF3">
    <property type="entry name" value="CONDENSIN-2 COMPLEX SUBUNIT H2"/>
    <property type="match status" value="1"/>
</dbReference>